<dbReference type="AlphaFoldDB" id="B3T5G2"/>
<organism evidence="2">
    <name type="scientific">uncultured marine microorganism HF4000_ANIW141I9</name>
    <dbReference type="NCBI Taxonomy" id="455537"/>
    <lineage>
        <taxon>unclassified sequences</taxon>
        <taxon>environmental samples</taxon>
    </lineage>
</organism>
<feature type="transmembrane region" description="Helical" evidence="1">
    <location>
        <begin position="49"/>
        <end position="75"/>
    </location>
</feature>
<keyword evidence="1" id="KW-1133">Transmembrane helix</keyword>
<dbReference type="EMBL" id="EU016610">
    <property type="protein sequence ID" value="ABZ07821.1"/>
    <property type="molecule type" value="Genomic_DNA"/>
</dbReference>
<keyword evidence="1" id="KW-0812">Transmembrane</keyword>
<protein>
    <submittedName>
        <fullName evidence="2">Uncharacterized protein</fullName>
    </submittedName>
</protein>
<reference evidence="2" key="1">
    <citation type="journal article" date="2008" name="ISME J.">
        <title>Genomic patterns of recombination, clonal divergence and environment in marine microbial populations.</title>
        <authorList>
            <person name="Konstantinidis K.T."/>
            <person name="Delong E.F."/>
        </authorList>
    </citation>
    <scope>NUCLEOTIDE SEQUENCE</scope>
</reference>
<sequence length="76" mass="8958">MSFPFRLPHFSVPEITLRLIVLFESLLYSQTSLINIILWTCLPSSIFSIWYSLSIIIFDSVIFLFPLFCPCFHLLR</sequence>
<accession>B3T5G2</accession>
<keyword evidence="1" id="KW-0472">Membrane</keyword>
<evidence type="ECO:0000313" key="2">
    <source>
        <dbReference type="EMBL" id="ABZ07821.1"/>
    </source>
</evidence>
<feature type="transmembrane region" description="Helical" evidence="1">
    <location>
        <begin position="20"/>
        <end position="42"/>
    </location>
</feature>
<name>B3T5G2_9ZZZZ</name>
<gene>
    <name evidence="2" type="ORF">ALOHA_HF4000ANIW141I9ctg2g8</name>
</gene>
<proteinExistence type="predicted"/>
<evidence type="ECO:0000256" key="1">
    <source>
        <dbReference type="SAM" id="Phobius"/>
    </source>
</evidence>